<dbReference type="OrthoDB" id="5840532at2759"/>
<evidence type="ECO:0000256" key="2">
    <source>
        <dbReference type="ARBA" id="ARBA00022857"/>
    </source>
</evidence>
<accession>A0A8H7VP67</accession>
<organism evidence="6 7">
    <name type="scientific">Circinella minor</name>
    <dbReference type="NCBI Taxonomy" id="1195481"/>
    <lineage>
        <taxon>Eukaryota</taxon>
        <taxon>Fungi</taxon>
        <taxon>Fungi incertae sedis</taxon>
        <taxon>Mucoromycota</taxon>
        <taxon>Mucoromycotina</taxon>
        <taxon>Mucoromycetes</taxon>
        <taxon>Mucorales</taxon>
        <taxon>Lichtheimiaceae</taxon>
        <taxon>Circinella</taxon>
    </lineage>
</organism>
<dbReference type="InterPro" id="IPR002347">
    <property type="entry name" value="SDR_fam"/>
</dbReference>
<dbReference type="EMBL" id="JAEPRB010000019">
    <property type="protein sequence ID" value="KAG2226192.1"/>
    <property type="molecule type" value="Genomic_DNA"/>
</dbReference>
<dbReference type="GO" id="GO:0016616">
    <property type="term" value="F:oxidoreductase activity, acting on the CH-OH group of donors, NAD or NADP as acceptor"/>
    <property type="evidence" value="ECO:0007669"/>
    <property type="project" value="TreeGrafter"/>
</dbReference>
<dbReference type="PRINTS" id="PR00080">
    <property type="entry name" value="SDRFAMILY"/>
</dbReference>
<dbReference type="Proteomes" id="UP000646827">
    <property type="component" value="Unassembled WGS sequence"/>
</dbReference>
<evidence type="ECO:0000256" key="3">
    <source>
        <dbReference type="ARBA" id="ARBA00023002"/>
    </source>
</evidence>
<evidence type="ECO:0000256" key="5">
    <source>
        <dbReference type="SAM" id="SignalP"/>
    </source>
</evidence>
<dbReference type="GO" id="GO:0005737">
    <property type="term" value="C:cytoplasm"/>
    <property type="evidence" value="ECO:0007669"/>
    <property type="project" value="TreeGrafter"/>
</dbReference>
<feature type="chain" id="PRO_5034620907" evidence="5">
    <location>
        <begin position="16"/>
        <end position="244"/>
    </location>
</feature>
<dbReference type="PANTHER" id="PTHR44229:SF4">
    <property type="entry name" value="15-HYDROXYPROSTAGLANDIN DEHYDROGENASE [NAD(+)]"/>
    <property type="match status" value="1"/>
</dbReference>
<comment type="similarity">
    <text evidence="1 4">Belongs to the short-chain dehydrogenases/reductases (SDR) family.</text>
</comment>
<gene>
    <name evidence="6" type="ORF">INT45_003337</name>
</gene>
<dbReference type="SUPFAM" id="SSF51735">
    <property type="entry name" value="NAD(P)-binding Rossmann-fold domains"/>
    <property type="match status" value="1"/>
</dbReference>
<keyword evidence="7" id="KW-1185">Reference proteome</keyword>
<comment type="caution">
    <text evidence="6">The sequence shown here is derived from an EMBL/GenBank/DDBJ whole genome shotgun (WGS) entry which is preliminary data.</text>
</comment>
<dbReference type="Pfam" id="PF00106">
    <property type="entry name" value="adh_short"/>
    <property type="match status" value="1"/>
</dbReference>
<evidence type="ECO:0000256" key="4">
    <source>
        <dbReference type="RuleBase" id="RU000363"/>
    </source>
</evidence>
<evidence type="ECO:0000313" key="6">
    <source>
        <dbReference type="EMBL" id="KAG2226192.1"/>
    </source>
</evidence>
<dbReference type="InterPro" id="IPR020904">
    <property type="entry name" value="Sc_DH/Rdtase_CS"/>
</dbReference>
<dbReference type="PANTHER" id="PTHR44229">
    <property type="entry name" value="15-HYDROXYPROSTAGLANDIN DEHYDROGENASE [NAD(+)]"/>
    <property type="match status" value="1"/>
</dbReference>
<keyword evidence="2" id="KW-0521">NADP</keyword>
<name>A0A8H7VP67_9FUNG</name>
<dbReference type="PRINTS" id="PR00081">
    <property type="entry name" value="GDHRDH"/>
</dbReference>
<dbReference type="AlphaFoldDB" id="A0A8H7VP67"/>
<dbReference type="InterPro" id="IPR036291">
    <property type="entry name" value="NAD(P)-bd_dom_sf"/>
</dbReference>
<evidence type="ECO:0000313" key="7">
    <source>
        <dbReference type="Proteomes" id="UP000646827"/>
    </source>
</evidence>
<reference evidence="6 7" key="1">
    <citation type="submission" date="2020-12" db="EMBL/GenBank/DDBJ databases">
        <title>Metabolic potential, ecology and presence of endohyphal bacteria is reflected in genomic diversity of Mucoromycotina.</title>
        <authorList>
            <person name="Muszewska A."/>
            <person name="Okrasinska A."/>
            <person name="Steczkiewicz K."/>
            <person name="Drgas O."/>
            <person name="Orlowska M."/>
            <person name="Perlinska-Lenart U."/>
            <person name="Aleksandrzak-Piekarczyk T."/>
            <person name="Szatraj K."/>
            <person name="Zielenkiewicz U."/>
            <person name="Pilsyk S."/>
            <person name="Malc E."/>
            <person name="Mieczkowski P."/>
            <person name="Kruszewska J.S."/>
            <person name="Biernat P."/>
            <person name="Pawlowska J."/>
        </authorList>
    </citation>
    <scope>NUCLEOTIDE SEQUENCE [LARGE SCALE GENOMIC DNA]</scope>
    <source>
        <strain evidence="6 7">CBS 142.35</strain>
    </source>
</reference>
<dbReference type="Gene3D" id="3.40.50.720">
    <property type="entry name" value="NAD(P)-binding Rossmann-like Domain"/>
    <property type="match status" value="1"/>
</dbReference>
<dbReference type="PROSITE" id="PS00061">
    <property type="entry name" value="ADH_SHORT"/>
    <property type="match status" value="1"/>
</dbReference>
<protein>
    <submittedName>
        <fullName evidence="6">Uncharacterized protein</fullName>
    </submittedName>
</protein>
<keyword evidence="5" id="KW-0732">Signal</keyword>
<sequence length="244" mass="27334">MLLTIFTICVLYVYFREDNNKKKVAVFHQCDITDWRSQEALYEVSTKTFEQSVDVVIIIAGILDSSNLVSDTEQVDGSYRTLEVNLTAAAKANRLAIQHFVRNNKPGCIINTSSIYGYVGAPLAPLYAASKHGIIGLTKSYGTLFRSTGIRVNAVAPHFVDTPMVTGPSKTVAMALGMVPMSRCIEAYMRLIEDDSLDGDVVVVTSEKTYIEQRYPDSTSEKLDQLCSERKLQYREQINKELRR</sequence>
<evidence type="ECO:0000256" key="1">
    <source>
        <dbReference type="ARBA" id="ARBA00006484"/>
    </source>
</evidence>
<keyword evidence="3" id="KW-0560">Oxidoreductase</keyword>
<proteinExistence type="inferred from homology"/>
<feature type="signal peptide" evidence="5">
    <location>
        <begin position="1"/>
        <end position="15"/>
    </location>
</feature>